<dbReference type="Gene3D" id="3.40.50.1450">
    <property type="entry name" value="HybD-like"/>
    <property type="match status" value="1"/>
</dbReference>
<dbReference type="InterPro" id="IPR004419">
    <property type="entry name" value="Pept_A31_hyd_express"/>
</dbReference>
<evidence type="ECO:0000256" key="3">
    <source>
        <dbReference type="ARBA" id="ARBA00022670"/>
    </source>
</evidence>
<dbReference type="InterPro" id="IPR023430">
    <property type="entry name" value="Pept_HybD-like_dom_sf"/>
</dbReference>
<evidence type="ECO:0000256" key="1">
    <source>
        <dbReference type="ARBA" id="ARBA00006814"/>
    </source>
</evidence>
<comment type="caution">
    <text evidence="8">The sequence shown here is derived from an EMBL/GenBank/DDBJ whole genome shotgun (WGS) entry which is preliminary data.</text>
</comment>
<evidence type="ECO:0000313" key="9">
    <source>
        <dbReference type="Proteomes" id="UP000217944"/>
    </source>
</evidence>
<dbReference type="EMBL" id="BDME01000001">
    <property type="protein sequence ID" value="GAX87536.1"/>
    <property type="molecule type" value="Genomic_DNA"/>
</dbReference>
<feature type="binding site" evidence="7">
    <location>
        <position position="95"/>
    </location>
    <ligand>
        <name>Ni(2+)</name>
        <dbReference type="ChEBI" id="CHEBI:49786"/>
    </ligand>
</feature>
<keyword evidence="3 8" id="KW-0645">Protease</keyword>
<dbReference type="GO" id="GO:0016485">
    <property type="term" value="P:protein processing"/>
    <property type="evidence" value="ECO:0007669"/>
    <property type="project" value="InterPro"/>
</dbReference>
<protein>
    <submittedName>
        <fullName evidence="8">Hydrogenase maturation protease</fullName>
    </submittedName>
</protein>
<gene>
    <name evidence="8" type="ORF">LNAT_P0832</name>
</gene>
<keyword evidence="6" id="KW-0378">Hydrolase</keyword>
<comment type="similarity">
    <text evidence="1">Belongs to the peptidase A31 family.</text>
</comment>
<accession>A0A292YDS9</accession>
<evidence type="ECO:0000256" key="7">
    <source>
        <dbReference type="PIRSR" id="PIRSR604419-1"/>
    </source>
</evidence>
<keyword evidence="5" id="KW-0064">Aspartyl protease</keyword>
<dbReference type="Pfam" id="PF01750">
    <property type="entry name" value="HycI"/>
    <property type="match status" value="1"/>
</dbReference>
<organism evidence="8 9">
    <name type="scientific">Lebetimonas natsushimae</name>
    <dbReference type="NCBI Taxonomy" id="1936991"/>
    <lineage>
        <taxon>Bacteria</taxon>
        <taxon>Pseudomonadati</taxon>
        <taxon>Campylobacterota</taxon>
        <taxon>Epsilonproteobacteria</taxon>
        <taxon>Nautiliales</taxon>
        <taxon>Nautiliaceae</taxon>
        <taxon>Lebetimonas</taxon>
    </lineage>
</organism>
<keyword evidence="2 7" id="KW-0533">Nickel</keyword>
<dbReference type="InterPro" id="IPR000671">
    <property type="entry name" value="Peptidase_A31"/>
</dbReference>
<feature type="binding site" evidence="7">
    <location>
        <position position="64"/>
    </location>
    <ligand>
        <name>Ni(2+)</name>
        <dbReference type="ChEBI" id="CHEBI:49786"/>
    </ligand>
</feature>
<sequence>MKILILGIGNILFGDEGIGVHLANYIDEKYDFVGPHQVDVIDGGTLAQRLIPIITEYDKVFIFDCVDVDEAKIGDVYFFDFREVPECVSWQGSAHEVEMLQTLQMIEMMGDLPETKIIGVVPYVIGEDTTFSITPEVQNAAKLMEKILLTELNKLGVEAKVKNPDVKLTEIAKDSYKRGVPEESLKGYEI</sequence>
<evidence type="ECO:0000256" key="5">
    <source>
        <dbReference type="ARBA" id="ARBA00022750"/>
    </source>
</evidence>
<dbReference type="NCBIfam" id="TIGR00072">
    <property type="entry name" value="hydrog_prot"/>
    <property type="match status" value="1"/>
</dbReference>
<evidence type="ECO:0000313" key="8">
    <source>
        <dbReference type="EMBL" id="GAX87536.1"/>
    </source>
</evidence>
<dbReference type="PRINTS" id="PR00446">
    <property type="entry name" value="HYDRGNUPTAKE"/>
</dbReference>
<dbReference type="AlphaFoldDB" id="A0A292YDS9"/>
<keyword evidence="9" id="KW-1185">Reference proteome</keyword>
<dbReference type="OrthoDB" id="9792731at2"/>
<dbReference type="GO" id="GO:0008047">
    <property type="term" value="F:enzyme activator activity"/>
    <property type="evidence" value="ECO:0007669"/>
    <property type="project" value="InterPro"/>
</dbReference>
<proteinExistence type="inferred from homology"/>
<feature type="binding site" evidence="7">
    <location>
        <position position="16"/>
    </location>
    <ligand>
        <name>Ni(2+)</name>
        <dbReference type="ChEBI" id="CHEBI:49786"/>
    </ligand>
</feature>
<keyword evidence="4 7" id="KW-0479">Metal-binding</keyword>
<dbReference type="PANTHER" id="PTHR30302:SF1">
    <property type="entry name" value="HYDROGENASE 2 MATURATION PROTEASE"/>
    <property type="match status" value="1"/>
</dbReference>
<dbReference type="GO" id="GO:0046872">
    <property type="term" value="F:metal ion binding"/>
    <property type="evidence" value="ECO:0007669"/>
    <property type="project" value="UniProtKB-KW"/>
</dbReference>
<evidence type="ECO:0000256" key="4">
    <source>
        <dbReference type="ARBA" id="ARBA00022723"/>
    </source>
</evidence>
<name>A0A292YDS9_9BACT</name>
<dbReference type="SUPFAM" id="SSF53163">
    <property type="entry name" value="HybD-like"/>
    <property type="match status" value="1"/>
</dbReference>
<reference evidence="8 9" key="1">
    <citation type="journal article" date="2017" name="Syst. Appl. Microbiol.">
        <title>Lebetimonas natsushimae sp. nov., a novel strictly anaerobic, moderately thermophilic chemoautotroph isolated from a deep-sea hydrothermal vent polychaete nest in the Mid-Okinawa Trough.</title>
        <authorList>
            <person name="Nagata R."/>
            <person name="Takaki Y."/>
            <person name="Tame A."/>
            <person name="Nunoura T."/>
            <person name="Muto H."/>
            <person name="Mino S."/>
            <person name="Sawayama S."/>
            <person name="Takai K."/>
            <person name="Nakagawa S."/>
        </authorList>
    </citation>
    <scope>NUCLEOTIDE SEQUENCE [LARGE SCALE GENOMIC DNA]</scope>
    <source>
        <strain evidence="8 9">HS1857</strain>
    </source>
</reference>
<evidence type="ECO:0000256" key="2">
    <source>
        <dbReference type="ARBA" id="ARBA00022596"/>
    </source>
</evidence>
<dbReference type="NCBIfam" id="TIGR00140">
    <property type="entry name" value="hupD"/>
    <property type="match status" value="1"/>
</dbReference>
<dbReference type="FunFam" id="3.40.50.1450:FF:000005">
    <property type="entry name" value="Hydrogenase maturation protease HycI"/>
    <property type="match status" value="1"/>
</dbReference>
<dbReference type="RefSeq" id="WP_096258664.1">
    <property type="nucleotide sequence ID" value="NZ_BDME01000001.1"/>
</dbReference>
<dbReference type="GO" id="GO:0004190">
    <property type="term" value="F:aspartic-type endopeptidase activity"/>
    <property type="evidence" value="ECO:0007669"/>
    <property type="project" value="UniProtKB-KW"/>
</dbReference>
<dbReference type="CDD" id="cd06062">
    <property type="entry name" value="H2MP_MemB-H2up"/>
    <property type="match status" value="1"/>
</dbReference>
<dbReference type="PANTHER" id="PTHR30302">
    <property type="entry name" value="HYDROGENASE 1 MATURATION PROTEASE"/>
    <property type="match status" value="1"/>
</dbReference>
<evidence type="ECO:0000256" key="6">
    <source>
        <dbReference type="ARBA" id="ARBA00022801"/>
    </source>
</evidence>
<dbReference type="Proteomes" id="UP000217944">
    <property type="component" value="Unassembled WGS sequence"/>
</dbReference>